<dbReference type="PROSITE" id="PS00107">
    <property type="entry name" value="PROTEIN_KINASE_ATP"/>
    <property type="match status" value="1"/>
</dbReference>
<name>A0A239AYA2_9ACTN</name>
<dbReference type="InterPro" id="IPR011009">
    <property type="entry name" value="Kinase-like_dom_sf"/>
</dbReference>
<feature type="transmembrane region" description="Helical" evidence="9">
    <location>
        <begin position="487"/>
        <end position="506"/>
    </location>
</feature>
<dbReference type="SUPFAM" id="SSF56112">
    <property type="entry name" value="Protein kinase-like (PK-like)"/>
    <property type="match status" value="1"/>
</dbReference>
<feature type="domain" description="Protein kinase" evidence="10">
    <location>
        <begin position="15"/>
        <end position="273"/>
    </location>
</feature>
<dbReference type="PROSITE" id="PS50011">
    <property type="entry name" value="PROTEIN_KINASE_DOM"/>
    <property type="match status" value="1"/>
</dbReference>
<dbReference type="Pfam" id="PF00069">
    <property type="entry name" value="Pkinase"/>
    <property type="match status" value="1"/>
</dbReference>
<feature type="region of interest" description="Disordered" evidence="8">
    <location>
        <begin position="281"/>
        <end position="305"/>
    </location>
</feature>
<dbReference type="OrthoDB" id="3460385at2"/>
<dbReference type="Proteomes" id="UP000198420">
    <property type="component" value="Unassembled WGS sequence"/>
</dbReference>
<gene>
    <name evidence="11" type="ORF">SAMN06265355_109290</name>
</gene>
<keyword evidence="6 7" id="KW-0067">ATP-binding</keyword>
<feature type="transmembrane region" description="Helical" evidence="9">
    <location>
        <begin position="315"/>
        <end position="336"/>
    </location>
</feature>
<dbReference type="InterPro" id="IPR008271">
    <property type="entry name" value="Ser/Thr_kinase_AS"/>
</dbReference>
<dbReference type="GO" id="GO:0004674">
    <property type="term" value="F:protein serine/threonine kinase activity"/>
    <property type="evidence" value="ECO:0007669"/>
    <property type="project" value="UniProtKB-KW"/>
</dbReference>
<feature type="transmembrane region" description="Helical" evidence="9">
    <location>
        <begin position="348"/>
        <end position="371"/>
    </location>
</feature>
<dbReference type="InterPro" id="IPR000719">
    <property type="entry name" value="Prot_kinase_dom"/>
</dbReference>
<organism evidence="11 12">
    <name type="scientific">Actinomadura mexicana</name>
    <dbReference type="NCBI Taxonomy" id="134959"/>
    <lineage>
        <taxon>Bacteria</taxon>
        <taxon>Bacillati</taxon>
        <taxon>Actinomycetota</taxon>
        <taxon>Actinomycetes</taxon>
        <taxon>Streptosporangiales</taxon>
        <taxon>Thermomonosporaceae</taxon>
        <taxon>Actinomadura</taxon>
    </lineage>
</organism>
<reference evidence="12" key="1">
    <citation type="submission" date="2017-06" db="EMBL/GenBank/DDBJ databases">
        <authorList>
            <person name="Varghese N."/>
            <person name="Submissions S."/>
        </authorList>
    </citation>
    <scope>NUCLEOTIDE SEQUENCE [LARGE SCALE GENOMIC DNA]</scope>
    <source>
        <strain evidence="12">DSM 44485</strain>
    </source>
</reference>
<dbReference type="CDD" id="cd14014">
    <property type="entry name" value="STKc_PknB_like"/>
    <property type="match status" value="1"/>
</dbReference>
<protein>
    <recommendedName>
        <fullName evidence="1">non-specific serine/threonine protein kinase</fullName>
        <ecNumber evidence="1">2.7.11.1</ecNumber>
    </recommendedName>
</protein>
<evidence type="ECO:0000256" key="1">
    <source>
        <dbReference type="ARBA" id="ARBA00012513"/>
    </source>
</evidence>
<keyword evidence="2 11" id="KW-0723">Serine/threonine-protein kinase</keyword>
<keyword evidence="4 7" id="KW-0547">Nucleotide-binding</keyword>
<dbReference type="AlphaFoldDB" id="A0A239AYA2"/>
<dbReference type="PROSITE" id="PS00108">
    <property type="entry name" value="PROTEIN_KINASE_ST"/>
    <property type="match status" value="1"/>
</dbReference>
<evidence type="ECO:0000256" key="9">
    <source>
        <dbReference type="SAM" id="Phobius"/>
    </source>
</evidence>
<dbReference type="SMART" id="SM00220">
    <property type="entry name" value="S_TKc"/>
    <property type="match status" value="1"/>
</dbReference>
<evidence type="ECO:0000313" key="12">
    <source>
        <dbReference type="Proteomes" id="UP000198420"/>
    </source>
</evidence>
<keyword evidence="5 11" id="KW-0418">Kinase</keyword>
<evidence type="ECO:0000256" key="4">
    <source>
        <dbReference type="ARBA" id="ARBA00022741"/>
    </source>
</evidence>
<dbReference type="InterPro" id="IPR017441">
    <property type="entry name" value="Protein_kinase_ATP_BS"/>
</dbReference>
<feature type="transmembrane region" description="Helical" evidence="9">
    <location>
        <begin position="449"/>
        <end position="467"/>
    </location>
</feature>
<proteinExistence type="predicted"/>
<dbReference type="EMBL" id="FZNP01000009">
    <property type="protein sequence ID" value="SNS00607.1"/>
    <property type="molecule type" value="Genomic_DNA"/>
</dbReference>
<evidence type="ECO:0000313" key="11">
    <source>
        <dbReference type="EMBL" id="SNS00607.1"/>
    </source>
</evidence>
<evidence type="ECO:0000256" key="6">
    <source>
        <dbReference type="ARBA" id="ARBA00022840"/>
    </source>
</evidence>
<evidence type="ECO:0000256" key="7">
    <source>
        <dbReference type="PROSITE-ProRule" id="PRU10141"/>
    </source>
</evidence>
<evidence type="ECO:0000256" key="2">
    <source>
        <dbReference type="ARBA" id="ARBA00022527"/>
    </source>
</evidence>
<dbReference type="EC" id="2.7.11.1" evidence="1"/>
<keyword evidence="3" id="KW-0808">Transferase</keyword>
<keyword evidence="9" id="KW-0472">Membrane</keyword>
<accession>A0A239AYA2</accession>
<sequence>MIMSWDGDGVLAGRYRNLGRIGQGGMGSVWRAHDTDLDREVAVKELRVPEQVTDQERRVWYARMEREARAAARLRHTGIVTVYDRVMGQDGRPWIIMELVRGRSLEQLLAEQRALPPSQVAAIGLAMLDALSAAHAQGVVHRDVKPANVLLEGDRVLLTDFGIAALEGDVTITRSGTVLGTPAYMSPEQVEGKAVTPASDLWSLAATLYAAVEGRRPFDGPSHGAVFVAIATRQPPPPQCGGPLAQVLNGLLRKDPNERLSPAQIRDLLNGVLDPTADTAQTAADTEPHFPRRPPRTTLLHPPTRDIPPQRYRTALVRAALLCTALAVLAFLTAPWRGTSGELPLEPVTGRAIVLLLPVVVAFVLMCGLWFLPHRPTLVLVVVSTILGGVHGEALIVFTYRWSGRLPVVDPNVGFEISWVLSTLAFMFAFAAVNPSLAGRSAAPPTRGILLTVAVLVEGLVALLWVVPVYEVAGSGLDLDFDHSTNLVALLMLLGLIWLGIQPFIWSGRLRGEFSRH</sequence>
<dbReference type="Gene3D" id="1.10.510.10">
    <property type="entry name" value="Transferase(Phosphotransferase) domain 1"/>
    <property type="match status" value="1"/>
</dbReference>
<keyword evidence="9" id="KW-0812">Transmembrane</keyword>
<feature type="transmembrane region" description="Helical" evidence="9">
    <location>
        <begin position="378"/>
        <end position="397"/>
    </location>
</feature>
<keyword evidence="9" id="KW-1133">Transmembrane helix</keyword>
<keyword evidence="12" id="KW-1185">Reference proteome</keyword>
<dbReference type="PANTHER" id="PTHR43289">
    <property type="entry name" value="MITOGEN-ACTIVATED PROTEIN KINASE KINASE KINASE 20-RELATED"/>
    <property type="match status" value="1"/>
</dbReference>
<evidence type="ECO:0000256" key="8">
    <source>
        <dbReference type="SAM" id="MobiDB-lite"/>
    </source>
</evidence>
<feature type="binding site" evidence="7">
    <location>
        <position position="44"/>
    </location>
    <ligand>
        <name>ATP</name>
        <dbReference type="ChEBI" id="CHEBI:30616"/>
    </ligand>
</feature>
<dbReference type="Gene3D" id="3.30.200.20">
    <property type="entry name" value="Phosphorylase Kinase, domain 1"/>
    <property type="match status" value="1"/>
</dbReference>
<dbReference type="PANTHER" id="PTHR43289:SF6">
    <property type="entry name" value="SERINE_THREONINE-PROTEIN KINASE NEKL-3"/>
    <property type="match status" value="1"/>
</dbReference>
<evidence type="ECO:0000256" key="3">
    <source>
        <dbReference type="ARBA" id="ARBA00022679"/>
    </source>
</evidence>
<evidence type="ECO:0000256" key="5">
    <source>
        <dbReference type="ARBA" id="ARBA00022777"/>
    </source>
</evidence>
<evidence type="ECO:0000259" key="10">
    <source>
        <dbReference type="PROSITE" id="PS50011"/>
    </source>
</evidence>
<feature type="transmembrane region" description="Helical" evidence="9">
    <location>
        <begin position="417"/>
        <end position="437"/>
    </location>
</feature>
<dbReference type="GO" id="GO:0005524">
    <property type="term" value="F:ATP binding"/>
    <property type="evidence" value="ECO:0007669"/>
    <property type="project" value="UniProtKB-UniRule"/>
</dbReference>